<comment type="caution">
    <text evidence="2">The sequence shown here is derived from an EMBL/GenBank/DDBJ whole genome shotgun (WGS) entry which is preliminary data.</text>
</comment>
<proteinExistence type="predicted"/>
<organism evidence="2 3">
    <name type="scientific">Daldinia eschscholtzii</name>
    <dbReference type="NCBI Taxonomy" id="292717"/>
    <lineage>
        <taxon>Eukaryota</taxon>
        <taxon>Fungi</taxon>
        <taxon>Dikarya</taxon>
        <taxon>Ascomycota</taxon>
        <taxon>Pezizomycotina</taxon>
        <taxon>Sordariomycetes</taxon>
        <taxon>Xylariomycetidae</taxon>
        <taxon>Xylariales</taxon>
        <taxon>Hypoxylaceae</taxon>
        <taxon>Daldinia</taxon>
    </lineage>
</organism>
<keyword evidence="3" id="KW-1185">Reference proteome</keyword>
<evidence type="ECO:0000313" key="2">
    <source>
        <dbReference type="EMBL" id="KAK6953460.1"/>
    </source>
</evidence>
<sequence length="337" mass="37212">MEHYELDNCTHYEEASIRAPGHQGTRAPVRLSPGNGRPGWDDRTPISITELYAIDDQVGSPHSTTSRTARLEVSLHTVSVSSSRSLLPINHIIFIISRVANKFDAMPQFIFVELPSFRIKNASGQTVRLNYAQLGLVSALYQFVRSGLRNSDQVDLSASLLFADGEADLWTAMAGTGDGGHHPHAEENMLLSYFQAFDSPGSYPIVDAMLLRRGEPCSNCAGYFTLGGKHLRPVDGTPTFRAKFTARSDRSYTPVFHLARELDAAQRATLWAQLARMRTDEPGVIVASSADIPVGQAYYLLHDSPWYAINNQESMTDAQIAEAIARQGVLPTYWIGR</sequence>
<evidence type="ECO:0000313" key="3">
    <source>
        <dbReference type="Proteomes" id="UP001369815"/>
    </source>
</evidence>
<dbReference type="EMBL" id="JBANMG010000005">
    <property type="protein sequence ID" value="KAK6953460.1"/>
    <property type="molecule type" value="Genomic_DNA"/>
</dbReference>
<gene>
    <name evidence="2" type="ORF">Daesc_005764</name>
</gene>
<dbReference type="Proteomes" id="UP001369815">
    <property type="component" value="Unassembled WGS sequence"/>
</dbReference>
<name>A0AAX6MLB9_9PEZI</name>
<reference evidence="2 3" key="1">
    <citation type="journal article" date="2024" name="Front Chem Biol">
        <title>Unveiling the potential of Daldinia eschscholtzii MFLUCC 19-0629 through bioactivity and bioinformatics studies for enhanced sustainable agriculture production.</title>
        <authorList>
            <person name="Brooks S."/>
            <person name="Weaver J.A."/>
            <person name="Klomchit A."/>
            <person name="Alharthi S.A."/>
            <person name="Onlamun T."/>
            <person name="Nurani R."/>
            <person name="Vong T.K."/>
            <person name="Alberti F."/>
            <person name="Greco C."/>
        </authorList>
    </citation>
    <scope>NUCLEOTIDE SEQUENCE [LARGE SCALE GENOMIC DNA]</scope>
    <source>
        <strain evidence="2">MFLUCC 19-0629</strain>
    </source>
</reference>
<evidence type="ECO:0000256" key="1">
    <source>
        <dbReference type="SAM" id="MobiDB-lite"/>
    </source>
</evidence>
<dbReference type="AlphaFoldDB" id="A0AAX6MLB9"/>
<protein>
    <submittedName>
        <fullName evidence="2">Uncharacterized protein</fullName>
    </submittedName>
</protein>
<accession>A0AAX6MLB9</accession>
<feature type="region of interest" description="Disordered" evidence="1">
    <location>
        <begin position="15"/>
        <end position="40"/>
    </location>
</feature>